<protein>
    <submittedName>
        <fullName evidence="1">Uncharacterized protein</fullName>
    </submittedName>
</protein>
<name>A0A094YNB8_9BACT</name>
<proteinExistence type="predicted"/>
<dbReference type="Proteomes" id="UP000029452">
    <property type="component" value="Unassembled WGS sequence"/>
</dbReference>
<dbReference type="PATRIC" id="fig|178606.4.peg.699"/>
<evidence type="ECO:0000313" key="2">
    <source>
        <dbReference type="Proteomes" id="UP000029452"/>
    </source>
</evidence>
<accession>A0A094YNB8</accession>
<dbReference type="EMBL" id="JPGK01000002">
    <property type="protein sequence ID" value="KGA94736.1"/>
    <property type="molecule type" value="Genomic_DNA"/>
</dbReference>
<comment type="caution">
    <text evidence="1">The sequence shown here is derived from an EMBL/GenBank/DDBJ whole genome shotgun (WGS) entry which is preliminary data.</text>
</comment>
<gene>
    <name evidence="1" type="ORF">LptCag_2166</name>
</gene>
<evidence type="ECO:0000313" key="1">
    <source>
        <dbReference type="EMBL" id="KGA94736.1"/>
    </source>
</evidence>
<sequence>MLGLVSPDLAKEWDLQKKLESLFLGMARTGVHLEMDSGVWDPETGTVIYKAHWTFVGMITQGSPKLFKTGECRIWVRLPQNNGKASIQKIVGDNFFMISLPKKKMVGGGGL</sequence>
<organism evidence="1 2">
    <name type="scientific">Leptospirillum ferriphilum</name>
    <dbReference type="NCBI Taxonomy" id="178606"/>
    <lineage>
        <taxon>Bacteria</taxon>
        <taxon>Pseudomonadati</taxon>
        <taxon>Nitrospirota</taxon>
        <taxon>Nitrospiria</taxon>
        <taxon>Nitrospirales</taxon>
        <taxon>Nitrospiraceae</taxon>
        <taxon>Leptospirillum</taxon>
    </lineage>
</organism>
<dbReference type="AlphaFoldDB" id="A0A094YNB8"/>
<reference evidence="1 2" key="1">
    <citation type="submission" date="2014-06" db="EMBL/GenBank/DDBJ databases">
        <title>Draft genome sequence of iron oxidizing acidophile Leptospirillum ferriphilum DSM14647.</title>
        <authorList>
            <person name="Cardenas J.P."/>
            <person name="Lazcano M."/>
            <person name="Ossandon F.J."/>
            <person name="Corbett M."/>
            <person name="Holmes D.S."/>
            <person name="Watkin E."/>
        </authorList>
    </citation>
    <scope>NUCLEOTIDE SEQUENCE [LARGE SCALE GENOMIC DNA]</scope>
    <source>
        <strain evidence="1 2">DSM 14647</strain>
    </source>
</reference>